<name>A0ABY5L7Q8_9SPHN</name>
<evidence type="ECO:0000313" key="1">
    <source>
        <dbReference type="EMBL" id="UUL83015.1"/>
    </source>
</evidence>
<protein>
    <submittedName>
        <fullName evidence="1">Peroxiredoxin</fullName>
    </submittedName>
</protein>
<dbReference type="Proteomes" id="UP001058533">
    <property type="component" value="Chromosome"/>
</dbReference>
<keyword evidence="2" id="KW-1185">Reference proteome</keyword>
<dbReference type="RefSeq" id="WP_256506859.1">
    <property type="nucleotide sequence ID" value="NZ_CP101740.1"/>
</dbReference>
<dbReference type="EMBL" id="CP101740">
    <property type="protein sequence ID" value="UUL83015.1"/>
    <property type="molecule type" value="Genomic_DNA"/>
</dbReference>
<dbReference type="Gene3D" id="3.40.1260.10">
    <property type="entry name" value="DsrEFH-like"/>
    <property type="match status" value="1"/>
</dbReference>
<sequence>MVPVDARLTDTPPVATEAGALAIIVVTADVERWRAAAAIAQANAALGRRTALYLHEAATGLLAEDDGAIAGMLEMGVRLVACQTGLAALGLALPPEIEAGGLVSFLAETGEERLIAV</sequence>
<proteinExistence type="predicted"/>
<dbReference type="InterPro" id="IPR027396">
    <property type="entry name" value="DsrEFH-like"/>
</dbReference>
<accession>A0ABY5L7Q8</accession>
<dbReference type="SUPFAM" id="SSF75169">
    <property type="entry name" value="DsrEFH-like"/>
    <property type="match status" value="1"/>
</dbReference>
<evidence type="ECO:0000313" key="2">
    <source>
        <dbReference type="Proteomes" id="UP001058533"/>
    </source>
</evidence>
<reference evidence="1" key="1">
    <citation type="submission" date="2022-07" db="EMBL/GenBank/DDBJ databases">
        <title>Sphingomonas sp. nov., a novel bacterium isolated from the north slope of the Mount Everest.</title>
        <authorList>
            <person name="Cui X."/>
            <person name="Liu Y."/>
        </authorList>
    </citation>
    <scope>NUCLEOTIDE SEQUENCE</scope>
    <source>
        <strain evidence="1">S5-59</strain>
    </source>
</reference>
<gene>
    <name evidence="1" type="ORF">NMP03_01920</name>
</gene>
<organism evidence="1 2">
    <name type="scientific">Sphingomonas qomolangmaensis</name>
    <dbReference type="NCBI Taxonomy" id="2918765"/>
    <lineage>
        <taxon>Bacteria</taxon>
        <taxon>Pseudomonadati</taxon>
        <taxon>Pseudomonadota</taxon>
        <taxon>Alphaproteobacteria</taxon>
        <taxon>Sphingomonadales</taxon>
        <taxon>Sphingomonadaceae</taxon>
        <taxon>Sphingomonas</taxon>
    </lineage>
</organism>